<dbReference type="InterPro" id="IPR025500">
    <property type="entry name" value="DUF4390"/>
</dbReference>
<keyword evidence="1" id="KW-0732">Signal</keyword>
<protein>
    <submittedName>
        <fullName evidence="2">DUF4390 domain-containing protein</fullName>
    </submittedName>
</protein>
<feature type="signal peptide" evidence="1">
    <location>
        <begin position="1"/>
        <end position="19"/>
    </location>
</feature>
<proteinExistence type="predicted"/>
<evidence type="ECO:0000313" key="3">
    <source>
        <dbReference type="Proteomes" id="UP000648239"/>
    </source>
</evidence>
<organism evidence="2 3">
    <name type="scientific">Candidatus Polarisedimenticola svalbardensis</name>
    <dbReference type="NCBI Taxonomy" id="2886004"/>
    <lineage>
        <taxon>Bacteria</taxon>
        <taxon>Pseudomonadati</taxon>
        <taxon>Acidobacteriota</taxon>
        <taxon>Candidatus Polarisedimenticolia</taxon>
        <taxon>Candidatus Polarisedimenticolales</taxon>
        <taxon>Candidatus Polarisedimenticolaceae</taxon>
        <taxon>Candidatus Polarisedimenticola</taxon>
    </lineage>
</organism>
<dbReference type="Proteomes" id="UP000648239">
    <property type="component" value="Unassembled WGS sequence"/>
</dbReference>
<sequence length="192" mass="21410">MRAVLMLLMVMAVSVPQAAAGAGDPKVIGLRVEGVGEDLRVSYSVENAFSEDILERVHSGMRVAFRHRIELYAKRALPLWFPKTLSWTVVETAVEFDGLTKQYHLSRSYRLGRKGKAWEGPARIADEERDTDSLDVVRIWMSEVDGVPLLPAASEVPISRRRVDVTCSMGRKFVWMMFPVTVTASAESALAD</sequence>
<comment type="caution">
    <text evidence="2">The sequence shown here is derived from an EMBL/GenBank/DDBJ whole genome shotgun (WGS) entry which is preliminary data.</text>
</comment>
<evidence type="ECO:0000313" key="2">
    <source>
        <dbReference type="EMBL" id="MBD3867112.1"/>
    </source>
</evidence>
<reference evidence="2 3" key="1">
    <citation type="submission" date="2020-08" db="EMBL/GenBank/DDBJ databases">
        <title>Acidobacteriota in marine sediments use diverse sulfur dissimilation pathways.</title>
        <authorList>
            <person name="Wasmund K."/>
        </authorList>
    </citation>
    <scope>NUCLEOTIDE SEQUENCE [LARGE SCALE GENOMIC DNA]</scope>
    <source>
        <strain evidence="2">MAG AM4</strain>
    </source>
</reference>
<dbReference type="EMBL" id="JACXWD010000006">
    <property type="protein sequence ID" value="MBD3867112.1"/>
    <property type="molecule type" value="Genomic_DNA"/>
</dbReference>
<feature type="chain" id="PRO_5035151351" evidence="1">
    <location>
        <begin position="20"/>
        <end position="192"/>
    </location>
</feature>
<evidence type="ECO:0000256" key="1">
    <source>
        <dbReference type="SAM" id="SignalP"/>
    </source>
</evidence>
<gene>
    <name evidence="2" type="ORF">IFK94_03220</name>
</gene>
<dbReference type="Pfam" id="PF14334">
    <property type="entry name" value="DUF4390"/>
    <property type="match status" value="1"/>
</dbReference>
<dbReference type="AlphaFoldDB" id="A0A8J6XYG9"/>
<name>A0A8J6XYG9_9BACT</name>
<accession>A0A8J6XYG9</accession>